<dbReference type="Proteomes" id="UP000241229">
    <property type="component" value="Unassembled WGS sequence"/>
</dbReference>
<evidence type="ECO:0000313" key="1">
    <source>
        <dbReference type="EMBL" id="PSJ59175.1"/>
    </source>
</evidence>
<accession>A0A2P7SA32</accession>
<dbReference type="EMBL" id="PXYK01000012">
    <property type="protein sequence ID" value="PSJ59175.1"/>
    <property type="molecule type" value="Genomic_DNA"/>
</dbReference>
<keyword evidence="2" id="KW-1185">Reference proteome</keyword>
<name>A0A2P7SA32_9HYPH</name>
<proteinExistence type="predicted"/>
<reference evidence="1 2" key="1">
    <citation type="submission" date="2018-03" db="EMBL/GenBank/DDBJ databases">
        <title>The draft genome of Mesorhizobium sp. 6GN-30.</title>
        <authorList>
            <person name="Liu L."/>
            <person name="Li L."/>
            <person name="Wang T."/>
            <person name="Zhang X."/>
            <person name="Liang L."/>
        </authorList>
    </citation>
    <scope>NUCLEOTIDE SEQUENCE [LARGE SCALE GENOMIC DNA]</scope>
    <source>
        <strain evidence="1 2">6GN30</strain>
    </source>
</reference>
<protein>
    <submittedName>
        <fullName evidence="1">Uncharacterized protein</fullName>
    </submittedName>
</protein>
<gene>
    <name evidence="1" type="ORF">C7I84_14275</name>
</gene>
<evidence type="ECO:0000313" key="2">
    <source>
        <dbReference type="Proteomes" id="UP000241229"/>
    </source>
</evidence>
<comment type="caution">
    <text evidence="1">The sequence shown here is derived from an EMBL/GenBank/DDBJ whole genome shotgun (WGS) entry which is preliminary data.</text>
</comment>
<organism evidence="1 2">
    <name type="scientific">Kumtagia ephedrae</name>
    <dbReference type="NCBI Taxonomy" id="2116701"/>
    <lineage>
        <taxon>Bacteria</taxon>
        <taxon>Pseudomonadati</taxon>
        <taxon>Pseudomonadota</taxon>
        <taxon>Alphaproteobacteria</taxon>
        <taxon>Hyphomicrobiales</taxon>
        <taxon>Phyllobacteriaceae</taxon>
        <taxon>Kumtagia</taxon>
    </lineage>
</organism>
<dbReference type="RefSeq" id="WP_106772859.1">
    <property type="nucleotide sequence ID" value="NZ_PXYK01000012.1"/>
</dbReference>
<dbReference type="AlphaFoldDB" id="A0A2P7SA32"/>
<sequence length="118" mass="12432">MTKTTTALEQAAGELDPFAFRETAGSDAGMKAAYGDYARMRRQEAMQRLSAAIGHLREPDAAMLAAGREALLAMDPQAAGAVDPKQIWYAMFDHMVSSAKQGSADTGTHVEGKAKAGG</sequence>